<organism evidence="2 3">
    <name type="scientific">Mycolicibacterium obuense</name>
    <dbReference type="NCBI Taxonomy" id="1807"/>
    <lineage>
        <taxon>Bacteria</taxon>
        <taxon>Bacillati</taxon>
        <taxon>Actinomycetota</taxon>
        <taxon>Actinomycetes</taxon>
        <taxon>Mycobacteriales</taxon>
        <taxon>Mycobacteriaceae</taxon>
        <taxon>Mycolicibacterium</taxon>
    </lineage>
</organism>
<accession>A0A0M2K1Y4</accession>
<keyword evidence="3" id="KW-1185">Reference proteome</keyword>
<dbReference type="Proteomes" id="UP000034150">
    <property type="component" value="Unassembled WGS sequence"/>
</dbReference>
<comment type="caution">
    <text evidence="2">The sequence shown here is derived from an EMBL/GenBank/DDBJ whole genome shotgun (WGS) entry which is preliminary data.</text>
</comment>
<dbReference type="PATRIC" id="fig|1807.13.peg.1896"/>
<dbReference type="InterPro" id="IPR053845">
    <property type="entry name" value="DUF6927"/>
</dbReference>
<name>A0A0M2K1Y4_9MYCO</name>
<evidence type="ECO:0000259" key="1">
    <source>
        <dbReference type="Pfam" id="PF21992"/>
    </source>
</evidence>
<protein>
    <recommendedName>
        <fullName evidence="1">DUF6927 domain-containing protein</fullName>
    </recommendedName>
</protein>
<dbReference type="AlphaFoldDB" id="A0A0M2K1Y4"/>
<dbReference type="EMBL" id="LAUZ02000016">
    <property type="protein sequence ID" value="KKF02896.1"/>
    <property type="molecule type" value="Genomic_DNA"/>
</dbReference>
<sequence length="180" mass="19796">MGSISYAIPHGSSARAEVAQHVRGTRAEVIASNSAPGDGCDWGGTYFAAHREEHGQVWASITLFAQYRGDVVIKMMDETMGPTAVGVGATVLAALTDPPEGEYARQWRREAVHYQQQRSAALAARGQWITLATPVTLRSGAHIDTVRVENLRLWKAQSGTRIRPHWDWFMAEWTTTHPGS</sequence>
<feature type="domain" description="DUF6927" evidence="1">
    <location>
        <begin position="98"/>
        <end position="163"/>
    </location>
</feature>
<dbReference type="OrthoDB" id="8561213at2"/>
<reference evidence="2 3" key="1">
    <citation type="journal article" date="2015" name="Genome Announc.">
        <title>Draft Genome Sequence of Mycobacterium obuense Strain UC1, Isolated from Patient Sputum.</title>
        <authorList>
            <person name="Greninger A.L."/>
            <person name="Cunningham G."/>
            <person name="Hsu E.D."/>
            <person name="Yu J.M."/>
            <person name="Chiu C.Y."/>
            <person name="Miller S."/>
        </authorList>
    </citation>
    <scope>NUCLEOTIDE SEQUENCE [LARGE SCALE GENOMIC DNA]</scope>
    <source>
        <strain evidence="2 3">UC1</strain>
    </source>
</reference>
<gene>
    <name evidence="2" type="ORF">WN67_05880</name>
</gene>
<evidence type="ECO:0000313" key="2">
    <source>
        <dbReference type="EMBL" id="KKF02896.1"/>
    </source>
</evidence>
<evidence type="ECO:0000313" key="3">
    <source>
        <dbReference type="Proteomes" id="UP000034150"/>
    </source>
</evidence>
<proteinExistence type="predicted"/>
<dbReference type="Pfam" id="PF21992">
    <property type="entry name" value="DUF6927"/>
    <property type="match status" value="1"/>
</dbReference>
<dbReference type="RefSeq" id="WP_046362118.1">
    <property type="nucleotide sequence ID" value="NZ_LAUZ02000016.1"/>
</dbReference>